<evidence type="ECO:0000256" key="1">
    <source>
        <dbReference type="ARBA" id="ARBA00022801"/>
    </source>
</evidence>
<comment type="caution">
    <text evidence="3">The sequence shown here is derived from an EMBL/GenBank/DDBJ whole genome shotgun (WGS) entry which is preliminary data.</text>
</comment>
<evidence type="ECO:0000313" key="3">
    <source>
        <dbReference type="EMBL" id="PKV66528.1"/>
    </source>
</evidence>
<proteinExistence type="predicted"/>
<dbReference type="GO" id="GO:0004555">
    <property type="term" value="F:alpha,alpha-trehalase activity"/>
    <property type="evidence" value="ECO:0007669"/>
    <property type="project" value="InterPro"/>
</dbReference>
<accession>A0A2N3UAX5</accession>
<evidence type="ECO:0000256" key="2">
    <source>
        <dbReference type="ARBA" id="ARBA00023295"/>
    </source>
</evidence>
<evidence type="ECO:0000313" key="4">
    <source>
        <dbReference type="Proteomes" id="UP000233782"/>
    </source>
</evidence>
<dbReference type="InterPro" id="IPR012341">
    <property type="entry name" value="6hp_glycosidase-like_sf"/>
</dbReference>
<dbReference type="InterPro" id="IPR001661">
    <property type="entry name" value="Glyco_hydro_37"/>
</dbReference>
<gene>
    <name evidence="3" type="ORF">BD749_1657</name>
</gene>
<dbReference type="Gene3D" id="1.50.10.10">
    <property type="match status" value="1"/>
</dbReference>
<dbReference type="EMBL" id="PJMU01000002">
    <property type="protein sequence ID" value="PKV66528.1"/>
    <property type="molecule type" value="Genomic_DNA"/>
</dbReference>
<keyword evidence="1" id="KW-0378">Hydrolase</keyword>
<dbReference type="InterPro" id="IPR008928">
    <property type="entry name" value="6-hairpin_glycosidase_sf"/>
</dbReference>
<name>A0A2N3UAX5_9BACT</name>
<dbReference type="NCBIfam" id="NF009774">
    <property type="entry name" value="PRK13271.1"/>
    <property type="match status" value="1"/>
</dbReference>
<dbReference type="PROSITE" id="PS00928">
    <property type="entry name" value="TREHALASE_2"/>
    <property type="match status" value="1"/>
</dbReference>
<protein>
    <submittedName>
        <fullName evidence="3">Alpha,alpha-trehalase</fullName>
    </submittedName>
</protein>
<dbReference type="PANTHER" id="PTHR23403">
    <property type="entry name" value="TREHALASE"/>
    <property type="match status" value="1"/>
</dbReference>
<dbReference type="Pfam" id="PF01204">
    <property type="entry name" value="Trehalase"/>
    <property type="match status" value="1"/>
</dbReference>
<keyword evidence="4" id="KW-1185">Reference proteome</keyword>
<organism evidence="3 4">
    <name type="scientific">Pontibacter ramchanderi</name>
    <dbReference type="NCBI Taxonomy" id="1179743"/>
    <lineage>
        <taxon>Bacteria</taxon>
        <taxon>Pseudomonadati</taxon>
        <taxon>Bacteroidota</taxon>
        <taxon>Cytophagia</taxon>
        <taxon>Cytophagales</taxon>
        <taxon>Hymenobacteraceae</taxon>
        <taxon>Pontibacter</taxon>
    </lineage>
</organism>
<dbReference type="Proteomes" id="UP000233782">
    <property type="component" value="Unassembled WGS sequence"/>
</dbReference>
<dbReference type="SUPFAM" id="SSF48208">
    <property type="entry name" value="Six-hairpin glycosidases"/>
    <property type="match status" value="1"/>
</dbReference>
<dbReference type="GO" id="GO:0005993">
    <property type="term" value="P:trehalose catabolic process"/>
    <property type="evidence" value="ECO:0007669"/>
    <property type="project" value="TreeGrafter"/>
</dbReference>
<sequence>MNTDSYIMRKIMEQGRSKKSYFLFNLVLLLLSYIFAPSPVQAQYRPEIDLQELFHEVQLQPVFPDSKTFADCVPLQEPAYILQAYREQRKQPGFNLKEFVLEHFLLPTQPSSNFTTDTSLSVTAHIRQLWPVLTCMPDESGGSLLPLPHAYVVPGGRFQEIYYWDSFFTMLGLQASGENALMQHMVDNFTHLIHRTGHIPNGNRSYYLSRSQPPFYALMLHLLTQEMGRDVLVKYAPALRKEYAFWMDGAEQLTPAYPAHRRVVLLPDGSILNRYWDDQPAPRPESYKEDLHLARESGRRPEEVYRHIRAAAESGWDFSSRWFADKQNLSTIHTTDILPVDLNALLFHMELTLAEMAELERDPSGARLFRQKAKARRKAVLQHMWHDNDSFFYDYDFVQGTTTNTPTLAAVFPLYFCMAKRRQASAVAERLERDFLMPGGLATTLAHTNQQWDAPNGWAPLQWMSIQALRNYNHEKLARSIATRWISLGTQVHESTGKMVEKYNVENLDLEAGGGEYPNQDGFGWTNGVFLKLLSLYPELRPIAEQEPVMLQNR</sequence>
<dbReference type="InterPro" id="IPR018232">
    <property type="entry name" value="Glyco_hydro_37_CS"/>
</dbReference>
<keyword evidence="2" id="KW-0326">Glycosidase</keyword>
<dbReference type="PANTHER" id="PTHR23403:SF1">
    <property type="entry name" value="TREHALASE"/>
    <property type="match status" value="1"/>
</dbReference>
<dbReference type="NCBIfam" id="NF009773">
    <property type="entry name" value="PRK13270.1"/>
    <property type="match status" value="1"/>
</dbReference>
<dbReference type="AlphaFoldDB" id="A0A2N3UAX5"/>
<dbReference type="PRINTS" id="PR00744">
    <property type="entry name" value="GLHYDRLASE37"/>
</dbReference>
<reference evidence="3 4" key="1">
    <citation type="submission" date="2017-12" db="EMBL/GenBank/DDBJ databases">
        <title>Genomic Encyclopedia of Type Strains, Phase III (KMG-III): the genomes of soil and plant-associated and newly described type strains.</title>
        <authorList>
            <person name="Whitman W."/>
        </authorList>
    </citation>
    <scope>NUCLEOTIDE SEQUENCE [LARGE SCALE GENOMIC DNA]</scope>
    <source>
        <strain evidence="3 4">LP43</strain>
    </source>
</reference>